<keyword evidence="4 18" id="KW-1003">Cell membrane</keyword>
<evidence type="ECO:0000256" key="18">
    <source>
        <dbReference type="HAMAP-Rule" id="MF_00399"/>
    </source>
</evidence>
<dbReference type="SUPFAM" id="SSF46689">
    <property type="entry name" value="Homeodomain-like"/>
    <property type="match status" value="1"/>
</dbReference>
<sequence length="794" mass="87284" precursor="true">MAQRIITLILLLCSTSAIAGLFDAPGRSNFVPADQAFAFDFQQNQHDLNLTWQIKDGYYLYRKQIKLTSADAAFSEPSLPAGEWHEDEFYGKSEIYRQRLTVPVTLTHAAAGATLTVTWQGCADAGFCYPPETKIVPLGNTLAQSGDKKPMLNPPLPLETRPALPVESPADLAPPATDEKSADLPFSALWALLIGIGIAFTPCVLPMYPLISGIVLGGQKRLSTARALLLAFIYVQGMALTYTALGLVVAAAGLQFQAALQHPYVLIGLSVVFILLALSMFGLFTLQLPSSLQTRLTLMSNKRQGGSTGGVFAMGAIAGLICSPCTTAPLSAILLYIAQSGNLWLGGGTLYLYALGMGLPLILVTVFGNRLLPKSGPWMAHVKTAFGFVILALPVFLLERIVGEPWGLRLWSLLGVAFFSWAFITSLGGTRPWLRIVQIAMLGAALVSARPLQDWAFDAPVAQQQAHLQFTRIHNVDELNQALAQAKGKTVMLDLYADWCVACKEFEKYTFSSPDVQQALKETVLLQVDVTKNSEQDAALLKHLQVLGLPTILFFQRTGRGAARAARHRVYGCRGIQRPFARSTTVSDTVGGKMEEKTVQREDVLGEAIQILEIEGIANTTLEMVAERVAYPLNDLKRFWPDQEALLYDALRYLSHQVDAWRRQLLLDESLSAEQKLLARYAALTTCVSNHRYPGCLFIAACTFYPDPQHPIHQLAEQQKQASLAYTHELLSQLEVDDPAMVAKQMELIIEGCLSRLLIKRSQTDVDTARRLAEDILRFCPVPYGRRPDLIPIS</sequence>
<feature type="domain" description="Thioredoxin" evidence="20">
    <location>
        <begin position="446"/>
        <end position="623"/>
    </location>
</feature>
<feature type="disulfide bond" description="Redox-active" evidence="18">
    <location>
        <begin position="500"/>
        <end position="503"/>
    </location>
</feature>
<dbReference type="AlphaFoldDB" id="A0A7H4PBQ8"/>
<keyword evidence="12 18" id="KW-0520">NAD</keyword>
<organism evidence="21 22">
    <name type="scientific">Klebsiella grimontii</name>
    <dbReference type="NCBI Taxonomy" id="2058152"/>
    <lineage>
        <taxon>Bacteria</taxon>
        <taxon>Pseudomonadati</taxon>
        <taxon>Pseudomonadota</taxon>
        <taxon>Gammaproteobacteria</taxon>
        <taxon>Enterobacterales</taxon>
        <taxon>Enterobacteriaceae</taxon>
        <taxon>Klebsiella/Raoultella group</taxon>
        <taxon>Klebsiella</taxon>
    </lineage>
</organism>
<comment type="function">
    <text evidence="18">Required to facilitate the formation of correct disulfide bonds in some periplasmic proteins and for the assembly of the periplasmic c-type cytochromes. Acts by transferring electrons from cytoplasmic thioredoxin to the periplasm. This transfer involves a cascade of disulfide bond formation and reduction steps.</text>
</comment>
<dbReference type="InterPro" id="IPR013766">
    <property type="entry name" value="Thioredoxin_domain"/>
</dbReference>
<comment type="subcellular location">
    <subcellularLocation>
        <location evidence="1 18">Cell inner membrane</location>
        <topology evidence="1 18">Multi-pass membrane protein</topology>
    </subcellularLocation>
</comment>
<evidence type="ECO:0000256" key="6">
    <source>
        <dbReference type="ARBA" id="ARBA00022692"/>
    </source>
</evidence>
<dbReference type="GO" id="GO:0009055">
    <property type="term" value="F:electron transfer activity"/>
    <property type="evidence" value="ECO:0007669"/>
    <property type="project" value="UniProtKB-UniRule"/>
</dbReference>
<keyword evidence="9 18" id="KW-0249">Electron transport</keyword>
<dbReference type="EMBL" id="UGMX01000002">
    <property type="protein sequence ID" value="STW09873.1"/>
    <property type="molecule type" value="Genomic_DNA"/>
</dbReference>
<dbReference type="GO" id="GO:0017004">
    <property type="term" value="P:cytochrome complex assembly"/>
    <property type="evidence" value="ECO:0007669"/>
    <property type="project" value="UniProtKB-UniRule"/>
</dbReference>
<feature type="transmembrane region" description="Helical" evidence="18">
    <location>
        <begin position="264"/>
        <end position="288"/>
    </location>
</feature>
<dbReference type="Gene3D" id="1.10.357.10">
    <property type="entry name" value="Tetracycline Repressor, domain 2"/>
    <property type="match status" value="1"/>
</dbReference>
<gene>
    <name evidence="21" type="primary">dsbD_2</name>
    <name evidence="18" type="synonym">dsbD</name>
    <name evidence="21" type="ORF">NCTC9149_06378</name>
</gene>
<dbReference type="PANTHER" id="PTHR32234:SF0">
    <property type="entry name" value="THIOL:DISULFIDE INTERCHANGE PROTEIN DSBD"/>
    <property type="match status" value="1"/>
</dbReference>
<dbReference type="GO" id="GO:0045454">
    <property type="term" value="P:cell redox homeostasis"/>
    <property type="evidence" value="ECO:0007669"/>
    <property type="project" value="TreeGrafter"/>
</dbReference>
<evidence type="ECO:0000256" key="2">
    <source>
        <dbReference type="ARBA" id="ARBA00007241"/>
    </source>
</evidence>
<feature type="disulfide bond" description="Redox-active" evidence="18">
    <location>
        <begin position="203"/>
        <end position="325"/>
    </location>
</feature>
<dbReference type="InterPro" id="IPR022910">
    <property type="entry name" value="Thiol_diS_interchange_DbsD"/>
</dbReference>
<dbReference type="EC" id="1.8.1.8" evidence="18"/>
<evidence type="ECO:0000256" key="9">
    <source>
        <dbReference type="ARBA" id="ARBA00022982"/>
    </source>
</evidence>
<evidence type="ECO:0000256" key="14">
    <source>
        <dbReference type="ARBA" id="ARBA00023157"/>
    </source>
</evidence>
<evidence type="ECO:0000256" key="10">
    <source>
        <dbReference type="ARBA" id="ARBA00022989"/>
    </source>
</evidence>
<dbReference type="InterPro" id="IPR036249">
    <property type="entry name" value="Thioredoxin-like_sf"/>
</dbReference>
<feature type="transmembrane region" description="Helical" evidence="18">
    <location>
        <begin position="189"/>
        <end position="216"/>
    </location>
</feature>
<feature type="region of interest" description="Disordered" evidence="19">
    <location>
        <begin position="146"/>
        <end position="178"/>
    </location>
</feature>
<dbReference type="FunFam" id="2.60.40.1250:FF:000001">
    <property type="entry name" value="Thiol:disulfide interchange protein DsbD"/>
    <property type="match status" value="1"/>
</dbReference>
<evidence type="ECO:0000256" key="11">
    <source>
        <dbReference type="ARBA" id="ARBA00023002"/>
    </source>
</evidence>
<feature type="transmembrane region" description="Helical" evidence="18">
    <location>
        <begin position="408"/>
        <end position="428"/>
    </location>
</feature>
<evidence type="ECO:0000256" key="17">
    <source>
        <dbReference type="ARBA" id="ARBA00047804"/>
    </source>
</evidence>
<name>A0A7H4PBQ8_9ENTR</name>
<dbReference type="SUPFAM" id="SSF52833">
    <property type="entry name" value="Thioredoxin-like"/>
    <property type="match status" value="1"/>
</dbReference>
<dbReference type="Gene3D" id="2.60.40.1250">
    <property type="entry name" value="Thiol:disulfide interchange protein DsbD, N-terminal domain"/>
    <property type="match status" value="1"/>
</dbReference>
<evidence type="ECO:0000256" key="8">
    <source>
        <dbReference type="ARBA" id="ARBA00022748"/>
    </source>
</evidence>
<dbReference type="InterPro" id="IPR035671">
    <property type="entry name" value="DsbD_gamma"/>
</dbReference>
<feature type="transmembrane region" description="Helical" evidence="18">
    <location>
        <begin position="228"/>
        <end position="252"/>
    </location>
</feature>
<feature type="disulfide bond" description="Redox-active" evidence="18">
    <location>
        <begin position="122"/>
        <end position="128"/>
    </location>
</feature>
<evidence type="ECO:0000256" key="16">
    <source>
        <dbReference type="ARBA" id="ARBA00047388"/>
    </source>
</evidence>
<evidence type="ECO:0000256" key="3">
    <source>
        <dbReference type="ARBA" id="ARBA00022448"/>
    </source>
</evidence>
<dbReference type="InterPro" id="IPR028250">
    <property type="entry name" value="DsbDN"/>
</dbReference>
<evidence type="ECO:0000313" key="22">
    <source>
        <dbReference type="Proteomes" id="UP000254571"/>
    </source>
</evidence>
<feature type="transmembrane region" description="Helical" evidence="18">
    <location>
        <begin position="350"/>
        <end position="372"/>
    </location>
</feature>
<evidence type="ECO:0000256" key="1">
    <source>
        <dbReference type="ARBA" id="ARBA00004429"/>
    </source>
</evidence>
<feature type="transmembrane region" description="Helical" evidence="18">
    <location>
        <begin position="309"/>
        <end position="338"/>
    </location>
</feature>
<evidence type="ECO:0000256" key="19">
    <source>
        <dbReference type="SAM" id="MobiDB-lite"/>
    </source>
</evidence>
<evidence type="ECO:0000313" key="21">
    <source>
        <dbReference type="EMBL" id="STW09873.1"/>
    </source>
</evidence>
<evidence type="ECO:0000256" key="12">
    <source>
        <dbReference type="ARBA" id="ARBA00023027"/>
    </source>
</evidence>
<comment type="caution">
    <text evidence="21">The sequence shown here is derived from an EMBL/GenBank/DDBJ whole genome shotgun (WGS) entry which is preliminary data.</text>
</comment>
<evidence type="ECO:0000256" key="15">
    <source>
        <dbReference type="ARBA" id="ARBA00023284"/>
    </source>
</evidence>
<evidence type="ECO:0000256" key="7">
    <source>
        <dbReference type="ARBA" id="ARBA00022729"/>
    </source>
</evidence>
<comment type="catalytic activity">
    <reaction evidence="17 18">
        <text>[protein]-dithiol + NADP(+) = [protein]-disulfide + NADPH + H(+)</text>
        <dbReference type="Rhea" id="RHEA:18753"/>
        <dbReference type="Rhea" id="RHEA-COMP:10593"/>
        <dbReference type="Rhea" id="RHEA-COMP:10594"/>
        <dbReference type="ChEBI" id="CHEBI:15378"/>
        <dbReference type="ChEBI" id="CHEBI:29950"/>
        <dbReference type="ChEBI" id="CHEBI:50058"/>
        <dbReference type="ChEBI" id="CHEBI:57783"/>
        <dbReference type="ChEBI" id="CHEBI:58349"/>
        <dbReference type="EC" id="1.8.1.8"/>
    </reaction>
</comment>
<keyword evidence="3 18" id="KW-0813">Transport</keyword>
<dbReference type="FunFam" id="3.40.30.10:FF:000116">
    <property type="entry name" value="Thiol:disulfide interchange protein DsbD"/>
    <property type="match status" value="1"/>
</dbReference>
<keyword evidence="5 18" id="KW-0997">Cell inner membrane</keyword>
<keyword evidence="10 18" id="KW-1133">Transmembrane helix</keyword>
<comment type="similarity">
    <text evidence="2 18">Belongs to the thioredoxin family. DsbD subfamily.</text>
</comment>
<accession>A0A7H4PBQ8</accession>
<dbReference type="Gene3D" id="3.40.30.10">
    <property type="entry name" value="Glutaredoxin"/>
    <property type="match status" value="1"/>
</dbReference>
<dbReference type="InterPro" id="IPR003834">
    <property type="entry name" value="Cyt_c_assmbl_TM_dom"/>
</dbReference>
<keyword evidence="15 18" id="KW-0676">Redox-active center</keyword>
<reference evidence="21 22" key="1">
    <citation type="submission" date="2018-06" db="EMBL/GenBank/DDBJ databases">
        <authorList>
            <consortium name="Pathogen Informatics"/>
            <person name="Doyle S."/>
        </authorList>
    </citation>
    <scope>NUCLEOTIDE SEQUENCE [LARGE SCALE GENOMIC DNA]</scope>
    <source>
        <strain evidence="21 22">NCTC9149</strain>
    </source>
</reference>
<keyword evidence="11 18" id="KW-0560">Oxidoreductase</keyword>
<dbReference type="GO" id="GO:0047134">
    <property type="term" value="F:protein-disulfide reductase [NAD(P)H] activity"/>
    <property type="evidence" value="ECO:0007669"/>
    <property type="project" value="UniProtKB-UniRule"/>
</dbReference>
<evidence type="ECO:0000256" key="13">
    <source>
        <dbReference type="ARBA" id="ARBA00023136"/>
    </source>
</evidence>
<evidence type="ECO:0000259" key="20">
    <source>
        <dbReference type="PROSITE" id="PS51352"/>
    </source>
</evidence>
<evidence type="ECO:0000256" key="4">
    <source>
        <dbReference type="ARBA" id="ARBA00022475"/>
    </source>
</evidence>
<keyword evidence="6 18" id="KW-0812">Transmembrane</keyword>
<dbReference type="Proteomes" id="UP000254571">
    <property type="component" value="Unassembled WGS sequence"/>
</dbReference>
<comment type="catalytic activity">
    <reaction evidence="16 18">
        <text>[protein]-dithiol + NAD(+) = [protein]-disulfide + NADH + H(+)</text>
        <dbReference type="Rhea" id="RHEA:18749"/>
        <dbReference type="Rhea" id="RHEA-COMP:10593"/>
        <dbReference type="Rhea" id="RHEA-COMP:10594"/>
        <dbReference type="ChEBI" id="CHEBI:15378"/>
        <dbReference type="ChEBI" id="CHEBI:29950"/>
        <dbReference type="ChEBI" id="CHEBI:50058"/>
        <dbReference type="ChEBI" id="CHEBI:57540"/>
        <dbReference type="ChEBI" id="CHEBI:57945"/>
        <dbReference type="EC" id="1.8.1.8"/>
    </reaction>
</comment>
<dbReference type="Pfam" id="PF11412">
    <property type="entry name" value="DsbD_N"/>
    <property type="match status" value="1"/>
</dbReference>
<dbReference type="Pfam" id="PF13899">
    <property type="entry name" value="Thioredoxin_7"/>
    <property type="match status" value="1"/>
</dbReference>
<dbReference type="InterPro" id="IPR009057">
    <property type="entry name" value="Homeodomain-like_sf"/>
</dbReference>
<dbReference type="GO" id="GO:0005886">
    <property type="term" value="C:plasma membrane"/>
    <property type="evidence" value="ECO:0007669"/>
    <property type="project" value="UniProtKB-SubCell"/>
</dbReference>
<evidence type="ECO:0000256" key="5">
    <source>
        <dbReference type="ARBA" id="ARBA00022519"/>
    </source>
</evidence>
<feature type="chain" id="PRO_5029063179" description="Thiol:disulfide interchange protein DsbD" evidence="18">
    <location>
        <begin position="20"/>
        <end position="794"/>
    </location>
</feature>
<keyword evidence="7 18" id="KW-0732">Signal</keyword>
<feature type="signal peptide" evidence="18">
    <location>
        <begin position="1"/>
        <end position="19"/>
    </location>
</feature>
<proteinExistence type="inferred from homology"/>
<keyword evidence="8 18" id="KW-0201">Cytochrome c-type biogenesis</keyword>
<dbReference type="SUPFAM" id="SSF74863">
    <property type="entry name" value="Thiol:disulfide interchange protein DsbD, N-terminal domain (DsbD-alpha)"/>
    <property type="match status" value="1"/>
</dbReference>
<dbReference type="PROSITE" id="PS51352">
    <property type="entry name" value="THIOREDOXIN_2"/>
    <property type="match status" value="1"/>
</dbReference>
<dbReference type="PROSITE" id="PS00194">
    <property type="entry name" value="THIOREDOXIN_1"/>
    <property type="match status" value="1"/>
</dbReference>
<dbReference type="NCBIfam" id="NF008647">
    <property type="entry name" value="PRK11640.1"/>
    <property type="match status" value="1"/>
</dbReference>
<protein>
    <recommendedName>
        <fullName evidence="18">Thiol:disulfide interchange protein DsbD</fullName>
        <ecNumber evidence="18">1.8.1.8</ecNumber>
    </recommendedName>
    <alternativeName>
        <fullName evidence="18">Protein-disulfide reductase</fullName>
        <shortName evidence="18">Disulfide reductase</shortName>
    </alternativeName>
</protein>
<keyword evidence="14 18" id="KW-1015">Disulfide bond</keyword>
<dbReference type="NCBIfam" id="NF047866">
    <property type="entry name" value="TF_DicD_YjdC"/>
    <property type="match status" value="1"/>
</dbReference>
<dbReference type="PANTHER" id="PTHR32234">
    <property type="entry name" value="THIOL:DISULFIDE INTERCHANGE PROTEIN DSBD"/>
    <property type="match status" value="1"/>
</dbReference>
<dbReference type="CDD" id="cd02953">
    <property type="entry name" value="DsbDgamma"/>
    <property type="match status" value="1"/>
</dbReference>
<feature type="transmembrane region" description="Helical" evidence="18">
    <location>
        <begin position="384"/>
        <end position="402"/>
    </location>
</feature>
<keyword evidence="13 18" id="KW-0472">Membrane</keyword>
<dbReference type="InterPro" id="IPR017937">
    <property type="entry name" value="Thioredoxin_CS"/>
</dbReference>
<dbReference type="NCBIfam" id="NF001419">
    <property type="entry name" value="PRK00293.1"/>
    <property type="match status" value="1"/>
</dbReference>
<dbReference type="InterPro" id="IPR036929">
    <property type="entry name" value="DsbDN_sf"/>
</dbReference>
<dbReference type="HAMAP" id="MF_00399">
    <property type="entry name" value="DbsD"/>
    <property type="match status" value="1"/>
</dbReference>
<dbReference type="Pfam" id="PF02683">
    <property type="entry name" value="DsbD_TM"/>
    <property type="match status" value="1"/>
</dbReference>